<comment type="caution">
    <text evidence="2">The sequence shown here is derived from an EMBL/GenBank/DDBJ whole genome shotgun (WGS) entry which is preliminary data.</text>
</comment>
<dbReference type="Proteomes" id="UP000196386">
    <property type="component" value="Unassembled WGS sequence"/>
</dbReference>
<protein>
    <submittedName>
        <fullName evidence="2">Uncharacterized protein</fullName>
    </submittedName>
</protein>
<evidence type="ECO:0000313" key="3">
    <source>
        <dbReference type="Proteomes" id="UP000196386"/>
    </source>
</evidence>
<accession>A0A1Y4MJV9</accession>
<dbReference type="RefSeq" id="WP_087301393.1">
    <property type="nucleotide sequence ID" value="NZ_CALWZF010000005.1"/>
</dbReference>
<evidence type="ECO:0000256" key="1">
    <source>
        <dbReference type="SAM" id="MobiDB-lite"/>
    </source>
</evidence>
<dbReference type="AlphaFoldDB" id="A0A1Y4MJV9"/>
<evidence type="ECO:0000313" key="2">
    <source>
        <dbReference type="EMBL" id="OUP69018.1"/>
    </source>
</evidence>
<reference evidence="3" key="1">
    <citation type="submission" date="2017-04" db="EMBL/GenBank/DDBJ databases">
        <title>Function of individual gut microbiota members based on whole genome sequencing of pure cultures obtained from chicken caecum.</title>
        <authorList>
            <person name="Medvecky M."/>
            <person name="Cejkova D."/>
            <person name="Polansky O."/>
            <person name="Karasova D."/>
            <person name="Kubasova T."/>
            <person name="Cizek A."/>
            <person name="Rychlik I."/>
        </authorList>
    </citation>
    <scope>NUCLEOTIDE SEQUENCE [LARGE SCALE GENOMIC DNA]</scope>
    <source>
        <strain evidence="3">An175</strain>
    </source>
</reference>
<proteinExistence type="predicted"/>
<gene>
    <name evidence="2" type="ORF">B5F11_10330</name>
</gene>
<feature type="region of interest" description="Disordered" evidence="1">
    <location>
        <begin position="14"/>
        <end position="37"/>
    </location>
</feature>
<sequence>MFCGVYADGAEPIGTDGRGDRLGNEINRKASGAAAAGEPLHTKAQLVTFMRYRGRRDLLEALLEDEKAYTQKQADAAIETFMKG</sequence>
<feature type="compositionally biased region" description="Basic and acidic residues" evidence="1">
    <location>
        <begin position="17"/>
        <end position="28"/>
    </location>
</feature>
<organism evidence="2 3">
    <name type="scientific">Anaerotruncus colihominis</name>
    <dbReference type="NCBI Taxonomy" id="169435"/>
    <lineage>
        <taxon>Bacteria</taxon>
        <taxon>Bacillati</taxon>
        <taxon>Bacillota</taxon>
        <taxon>Clostridia</taxon>
        <taxon>Eubacteriales</taxon>
        <taxon>Oscillospiraceae</taxon>
        <taxon>Anaerotruncus</taxon>
    </lineage>
</organism>
<dbReference type="EMBL" id="NFKP01000012">
    <property type="protein sequence ID" value="OUP69018.1"/>
    <property type="molecule type" value="Genomic_DNA"/>
</dbReference>
<name>A0A1Y4MJV9_9FIRM</name>